<accession>A0AAP0KT67</accession>
<keyword evidence="2" id="KW-1185">Reference proteome</keyword>
<dbReference type="AlphaFoldDB" id="A0AAP0KT67"/>
<dbReference type="Proteomes" id="UP001419268">
    <property type="component" value="Unassembled WGS sequence"/>
</dbReference>
<comment type="caution">
    <text evidence="1">The sequence shown here is derived from an EMBL/GenBank/DDBJ whole genome shotgun (WGS) entry which is preliminary data.</text>
</comment>
<proteinExistence type="predicted"/>
<sequence length="53" mass="5781">MNILGNAVGGSEVSGPSFDMTLRGFARLVNPRLSDLQCWGKDKLCKVNRSLDL</sequence>
<reference evidence="1 2" key="1">
    <citation type="submission" date="2024-01" db="EMBL/GenBank/DDBJ databases">
        <title>Genome assemblies of Stephania.</title>
        <authorList>
            <person name="Yang L."/>
        </authorList>
    </citation>
    <scope>NUCLEOTIDE SEQUENCE [LARGE SCALE GENOMIC DNA]</scope>
    <source>
        <strain evidence="1">JXDWG</strain>
        <tissue evidence="1">Leaf</tissue>
    </source>
</reference>
<dbReference type="EMBL" id="JBBNAG010000002">
    <property type="protein sequence ID" value="KAK9157429.1"/>
    <property type="molecule type" value="Genomic_DNA"/>
</dbReference>
<evidence type="ECO:0000313" key="1">
    <source>
        <dbReference type="EMBL" id="KAK9157429.1"/>
    </source>
</evidence>
<gene>
    <name evidence="1" type="ORF">Scep_004003</name>
</gene>
<evidence type="ECO:0000313" key="2">
    <source>
        <dbReference type="Proteomes" id="UP001419268"/>
    </source>
</evidence>
<protein>
    <submittedName>
        <fullName evidence="1">Uncharacterized protein</fullName>
    </submittedName>
</protein>
<name>A0AAP0KT67_9MAGN</name>
<organism evidence="1 2">
    <name type="scientific">Stephania cephalantha</name>
    <dbReference type="NCBI Taxonomy" id="152367"/>
    <lineage>
        <taxon>Eukaryota</taxon>
        <taxon>Viridiplantae</taxon>
        <taxon>Streptophyta</taxon>
        <taxon>Embryophyta</taxon>
        <taxon>Tracheophyta</taxon>
        <taxon>Spermatophyta</taxon>
        <taxon>Magnoliopsida</taxon>
        <taxon>Ranunculales</taxon>
        <taxon>Menispermaceae</taxon>
        <taxon>Menispermoideae</taxon>
        <taxon>Cissampelideae</taxon>
        <taxon>Stephania</taxon>
    </lineage>
</organism>